<feature type="compositionally biased region" description="Polar residues" evidence="1">
    <location>
        <begin position="16"/>
        <end position="28"/>
    </location>
</feature>
<keyword evidence="4" id="KW-1185">Reference proteome</keyword>
<proteinExistence type="predicted"/>
<dbReference type="InterPro" id="IPR011333">
    <property type="entry name" value="SKP1/BTB/POZ_sf"/>
</dbReference>
<dbReference type="Pfam" id="PF00651">
    <property type="entry name" value="BTB"/>
    <property type="match status" value="1"/>
</dbReference>
<dbReference type="SMART" id="SM00225">
    <property type="entry name" value="BTB"/>
    <property type="match status" value="1"/>
</dbReference>
<reference evidence="3 4" key="1">
    <citation type="submission" date="2015-04" db="EMBL/GenBank/DDBJ databases">
        <title>Complete genome sequence of Schizopora paradoxa KUC8140, a cosmopolitan wood degrader in East Asia.</title>
        <authorList>
            <consortium name="DOE Joint Genome Institute"/>
            <person name="Min B."/>
            <person name="Park H."/>
            <person name="Jang Y."/>
            <person name="Kim J.-J."/>
            <person name="Kim K.H."/>
            <person name="Pangilinan J."/>
            <person name="Lipzen A."/>
            <person name="Riley R."/>
            <person name="Grigoriev I.V."/>
            <person name="Spatafora J.W."/>
            <person name="Choi I.-G."/>
        </authorList>
    </citation>
    <scope>NUCLEOTIDE SEQUENCE [LARGE SCALE GENOMIC DNA]</scope>
    <source>
        <strain evidence="3 4">KUC8140</strain>
    </source>
</reference>
<feature type="region of interest" description="Disordered" evidence="1">
    <location>
        <begin position="1"/>
        <end position="31"/>
    </location>
</feature>
<organism evidence="3 4">
    <name type="scientific">Schizopora paradoxa</name>
    <dbReference type="NCBI Taxonomy" id="27342"/>
    <lineage>
        <taxon>Eukaryota</taxon>
        <taxon>Fungi</taxon>
        <taxon>Dikarya</taxon>
        <taxon>Basidiomycota</taxon>
        <taxon>Agaricomycotina</taxon>
        <taxon>Agaricomycetes</taxon>
        <taxon>Hymenochaetales</taxon>
        <taxon>Schizoporaceae</taxon>
        <taxon>Schizopora</taxon>
    </lineage>
</organism>
<dbReference type="InParanoid" id="A0A0H2R5U3"/>
<evidence type="ECO:0000256" key="1">
    <source>
        <dbReference type="SAM" id="MobiDB-lite"/>
    </source>
</evidence>
<name>A0A0H2R5U3_9AGAM</name>
<protein>
    <recommendedName>
        <fullName evidence="2">BTB domain-containing protein</fullName>
    </recommendedName>
</protein>
<accession>A0A0H2R5U3</accession>
<dbReference type="Gene3D" id="3.30.710.10">
    <property type="entry name" value="Potassium Channel Kv1.1, Chain A"/>
    <property type="match status" value="1"/>
</dbReference>
<feature type="domain" description="BTB" evidence="2">
    <location>
        <begin position="37"/>
        <end position="112"/>
    </location>
</feature>
<dbReference type="SUPFAM" id="SSF54695">
    <property type="entry name" value="POZ domain"/>
    <property type="match status" value="1"/>
</dbReference>
<dbReference type="Proteomes" id="UP000053477">
    <property type="component" value="Unassembled WGS sequence"/>
</dbReference>
<sequence length="321" mass="36788">MPPKRRRTSESSSTENGGQQENATTTEPQPHDEFWFSDGSIVLATDIHLYRVHKSVLARYSKVFSDMFEIPTGDANTESWEGVPIVRMVGDSDGDVCVLLKALYGVNLHVALRDSSIPEVTSLLSMSSKYDCQAIRADVMQRLEFLFPNKLEKYEEAKLFWGQFSPGQVFELLLVAHRCEALLILPILYYLCARFPPETIIDHIDALPKDYTKALLVGRDELREMSNRITQRSLLSSQIEGEFERGCGRIACTERFRGLVSERDLVLVFDIPDCDILKGIHRICNDCALRHKVFVRDIKELNWDELPVRFLERSWEDLGRT</sequence>
<evidence type="ECO:0000313" key="3">
    <source>
        <dbReference type="EMBL" id="KLO07219.1"/>
    </source>
</evidence>
<dbReference type="PROSITE" id="PS50097">
    <property type="entry name" value="BTB"/>
    <property type="match status" value="1"/>
</dbReference>
<dbReference type="OrthoDB" id="3218112at2759"/>
<dbReference type="InterPro" id="IPR000210">
    <property type="entry name" value="BTB/POZ_dom"/>
</dbReference>
<gene>
    <name evidence="3" type="ORF">SCHPADRAFT_945468</name>
</gene>
<evidence type="ECO:0000259" key="2">
    <source>
        <dbReference type="PROSITE" id="PS50097"/>
    </source>
</evidence>
<dbReference type="AlphaFoldDB" id="A0A0H2R5U3"/>
<dbReference type="EMBL" id="KQ086153">
    <property type="protein sequence ID" value="KLO07219.1"/>
    <property type="molecule type" value="Genomic_DNA"/>
</dbReference>
<evidence type="ECO:0000313" key="4">
    <source>
        <dbReference type="Proteomes" id="UP000053477"/>
    </source>
</evidence>